<name>A0ABW9R429_9STRE</name>
<feature type="transmembrane region" description="Helical" evidence="1">
    <location>
        <begin position="225"/>
        <end position="243"/>
    </location>
</feature>
<keyword evidence="1" id="KW-0812">Transmembrane</keyword>
<sequence>MKMQKRLRTVGFLFVCGFVCGLIGYFFGKGIAQGVAFKEVIRPLLILDGYVYLAQVASILLAGLTWYFLSHSRRDMIAYQKAEERDDEEGMDTFHTSSFRKLEYGTIAFNIFSISMIFSLFGGLYMVVIDFTHWLSMMIPVLLYIVLFFLLNDLQKTFKVVRNYDFPKFAMPEDALNLVRSYDEGEREANYENSFMTLFQLNQIVLPALYPIIAIISMILQEFQLLAFLIVAFIHIYINFRGIQQVKNYFK</sequence>
<dbReference type="Proteomes" id="UP000435060">
    <property type="component" value="Unassembled WGS sequence"/>
</dbReference>
<evidence type="ECO:0000313" key="2">
    <source>
        <dbReference type="EMBL" id="MTB64290.1"/>
    </source>
</evidence>
<dbReference type="EMBL" id="WLCG01000006">
    <property type="protein sequence ID" value="MTB64290.1"/>
    <property type="molecule type" value="Genomic_DNA"/>
</dbReference>
<keyword evidence="1" id="KW-0472">Membrane</keyword>
<comment type="caution">
    <text evidence="2">The sequence shown here is derived from an EMBL/GenBank/DDBJ whole genome shotgun (WGS) entry which is preliminary data.</text>
</comment>
<dbReference type="Pfam" id="PF11368">
    <property type="entry name" value="DUF3169"/>
    <property type="match status" value="1"/>
</dbReference>
<organism evidence="2 3">
    <name type="scientific">Streptococcus zhangguiae</name>
    <dbReference type="NCBI Taxonomy" id="2664091"/>
    <lineage>
        <taxon>Bacteria</taxon>
        <taxon>Bacillati</taxon>
        <taxon>Bacillota</taxon>
        <taxon>Bacilli</taxon>
        <taxon>Lactobacillales</taxon>
        <taxon>Streptococcaceae</taxon>
        <taxon>Streptococcus</taxon>
    </lineage>
</organism>
<reference evidence="2 3" key="1">
    <citation type="submission" date="2019-11" db="EMBL/GenBank/DDBJ databases">
        <title>Streptococcis sp. isolated from the respiratory tract of Marmot.</title>
        <authorList>
            <person name="Zhang G."/>
        </authorList>
    </citation>
    <scope>NUCLEOTIDE SEQUENCE [LARGE SCALE GENOMIC DNA]</scope>
    <source>
        <strain evidence="3">zg-86</strain>
    </source>
</reference>
<proteinExistence type="predicted"/>
<keyword evidence="1" id="KW-1133">Transmembrane helix</keyword>
<protein>
    <submittedName>
        <fullName evidence="2">DUF3169 family protein</fullName>
    </submittedName>
</protein>
<accession>A0ABW9R429</accession>
<dbReference type="InterPro" id="IPR021509">
    <property type="entry name" value="DUF3169"/>
</dbReference>
<feature type="transmembrane region" description="Helical" evidence="1">
    <location>
        <begin position="201"/>
        <end position="219"/>
    </location>
</feature>
<feature type="transmembrane region" description="Helical" evidence="1">
    <location>
        <begin position="107"/>
        <end position="128"/>
    </location>
</feature>
<evidence type="ECO:0000313" key="3">
    <source>
        <dbReference type="Proteomes" id="UP000435060"/>
    </source>
</evidence>
<feature type="transmembrane region" description="Helical" evidence="1">
    <location>
        <begin position="134"/>
        <end position="152"/>
    </location>
</feature>
<evidence type="ECO:0000256" key="1">
    <source>
        <dbReference type="SAM" id="Phobius"/>
    </source>
</evidence>
<keyword evidence="3" id="KW-1185">Reference proteome</keyword>
<feature type="transmembrane region" description="Helical" evidence="1">
    <location>
        <begin position="50"/>
        <end position="69"/>
    </location>
</feature>
<gene>
    <name evidence="2" type="ORF">GGG87_04690</name>
</gene>